<dbReference type="SUPFAM" id="SSF57414">
    <property type="entry name" value="Hairpin loop containing domain-like"/>
    <property type="match status" value="3"/>
</dbReference>
<feature type="compositionally biased region" description="Low complexity" evidence="1">
    <location>
        <begin position="551"/>
        <end position="561"/>
    </location>
</feature>
<feature type="chain" id="PRO_5042140583" description="Apple domain-containing protein" evidence="2">
    <location>
        <begin position="24"/>
        <end position="1467"/>
    </location>
</feature>
<keyword evidence="2" id="KW-0732">Signal</keyword>
<feature type="compositionally biased region" description="Polar residues" evidence="1">
    <location>
        <begin position="1367"/>
        <end position="1379"/>
    </location>
</feature>
<organism evidence="4 5">
    <name type="scientific">Odynerus spinipes</name>
    <dbReference type="NCBI Taxonomy" id="1348599"/>
    <lineage>
        <taxon>Eukaryota</taxon>
        <taxon>Metazoa</taxon>
        <taxon>Ecdysozoa</taxon>
        <taxon>Arthropoda</taxon>
        <taxon>Hexapoda</taxon>
        <taxon>Insecta</taxon>
        <taxon>Pterygota</taxon>
        <taxon>Neoptera</taxon>
        <taxon>Endopterygota</taxon>
        <taxon>Hymenoptera</taxon>
        <taxon>Apocrita</taxon>
        <taxon>Aculeata</taxon>
        <taxon>Vespoidea</taxon>
        <taxon>Vespidae</taxon>
        <taxon>Eumeninae</taxon>
        <taxon>Odynerus</taxon>
    </lineage>
</organism>
<feature type="compositionally biased region" description="Basic and acidic residues" evidence="1">
    <location>
        <begin position="1348"/>
        <end position="1360"/>
    </location>
</feature>
<feature type="region of interest" description="Disordered" evidence="1">
    <location>
        <begin position="1289"/>
        <end position="1379"/>
    </location>
</feature>
<feature type="compositionally biased region" description="Polar residues" evidence="1">
    <location>
        <begin position="484"/>
        <end position="496"/>
    </location>
</feature>
<feature type="domain" description="Apple" evidence="3">
    <location>
        <begin position="392"/>
        <end position="478"/>
    </location>
</feature>
<dbReference type="Gene3D" id="3.50.4.10">
    <property type="entry name" value="Hepatocyte Growth Factor"/>
    <property type="match status" value="4"/>
</dbReference>
<dbReference type="PROSITE" id="PS50948">
    <property type="entry name" value="PAN"/>
    <property type="match status" value="5"/>
</dbReference>
<feature type="compositionally biased region" description="Basic and acidic residues" evidence="1">
    <location>
        <begin position="1300"/>
        <end position="1321"/>
    </location>
</feature>
<evidence type="ECO:0000256" key="2">
    <source>
        <dbReference type="SAM" id="SignalP"/>
    </source>
</evidence>
<dbReference type="EMBL" id="JAIFRP010000053">
    <property type="protein sequence ID" value="KAK2580442.1"/>
    <property type="molecule type" value="Genomic_DNA"/>
</dbReference>
<feature type="compositionally biased region" description="Basic residues" evidence="1">
    <location>
        <begin position="1326"/>
        <end position="1338"/>
    </location>
</feature>
<sequence length="1467" mass="167991">MKKLERLFLVVFQVFYLVPVSRLQDLTIDNQLVIVANDCYTRVSIGTRLPEKDISLSIKVNSVSDCEEECSKGRNSCVAFSFGISVKGNATCILSSKLPNPDDLQEDPDYDIYLRSQRSPHCESDRLFKTGNNVNKETKNNTRQNSRFAGGLFGSILPNIYQPTRSENNGVKPNATKQTYFSSFDDEQRITDIVRNKNLAGQNYPIFNHYNGAKLTHIQAIEKKPQIETTFGQKIYLEKDKPNVYEDLISYGRPVPLIDRPIYDNIWQSKYFENYGLGPQEIFSKPIDIYDVYTKNEFNIPNEFVFSLENGYSQTSHADKNKNAIIKNHQSQTTILPSTKETPVQNGSTQNYWNDRDRPTGQDFGVNDYKHRFNENQKNYHVGVKEEEKKPCYRRLLNGKKTVQIHVRRALECRRIEECHRACDYEKYFPCQGFNYRRMGSGSRGMCEMISMPYSRMDVHRDFIADPQCDYYDKDPDCPRDTGNRPSWTSYPSRPGQTYIPGSEESSGRPVDPFKFGSPPYVPDRRPPSEIPRPLDYNPRPVYHKVDSGRPIDIPRPIDNRPQVYGSSYGSFGEPFYHRPSSAPDGRPIDNYNGNGYSYGRPQYSRPTYNVPIERPYPSKMYPDRRVDYNPYNDIGTNEIGPYSPDRRKDHRDWPIYGSSYGYDTNYVGQFDIPKYYPKHPPQGHYQPMRPQEDDHFYGEFYNYGGAFGYGGNYIPPGGDRDQFYGGTKKGRRCTMRAGVGVKLGRSVVRKTYLTPNLEECESLCLNEKSFLCMTLGYRYNVAPTDPTDNCLLSEVSYKDLNFYTDIEPNRNYDVYVIIGDSRTCGMMMQQHHHPPDECFWRVRSGFGMPSDVIRKSISVDDLGECQVECTLAREFTCRSFAFKYGLGSVQRTPATNCFLSDWPTQDINPTTMPDMDGAELYERGSFGRGCEPYPFPPFKIGGNSKFPRGEDVCYSGYHKPCRLTPYSVMLSVRVDSENQCRERCSKMRQRDPTPCMSFSYKIKADRREQNCLLSDVSIRDLRPGLDYSYDDDHVLYAWKDLEPQCMMTGYSIDDNHVFGSPGHGHGRPLPPPPPGRPDLSHGSDQSDGIYIPDPRPFYGHDISRPFDIGPHHGLRPYDPDRPDPDRPPVDRPYGPPGAGHNDHGNDYGFNFQGSYEQDNTLPPSPELSTSQHYTVNGYPCKRGTKCERNSVAGFWSCETEGGEFGSWDYCCEPNHHCGYSQGYHYQWCYVGISEDQWRPCSEKYYPYLPSSRPIQYSGHHGDSHRDHTDLNYFARHWPVTYLHKEPPPNCTDSLASADNARDRRLNETSSVRSKEDDSKNNNRTARLRSRAIRRLRSRVIPTNDTENVSRRSDNDHDGRILFSGKIGSQLSTGTVPSNSERFGRVERITKLNSNVPRFDSMPIVVPFVTKQNGRHMERSVKMIAPISTAIIGNNNESKGFANLTSNVPNNSSNSMGTTEGFILKVN</sequence>
<feature type="domain" description="Apple" evidence="3">
    <location>
        <begin position="734"/>
        <end position="820"/>
    </location>
</feature>
<feature type="signal peptide" evidence="2">
    <location>
        <begin position="1"/>
        <end position="23"/>
    </location>
</feature>
<accession>A0AAD9VNP1</accession>
<evidence type="ECO:0000259" key="3">
    <source>
        <dbReference type="PROSITE" id="PS50948"/>
    </source>
</evidence>
<dbReference type="PANTHER" id="PTHR47327:SF13">
    <property type="entry name" value="APPLE DOMAIN-CONTAINING PROTEIN"/>
    <property type="match status" value="1"/>
</dbReference>
<feature type="compositionally biased region" description="Polar residues" evidence="1">
    <location>
        <begin position="339"/>
        <end position="353"/>
    </location>
</feature>
<name>A0AAD9VNP1_9HYME</name>
<dbReference type="Proteomes" id="UP001258017">
    <property type="component" value="Unassembled WGS sequence"/>
</dbReference>
<dbReference type="PANTHER" id="PTHR47327">
    <property type="entry name" value="FI18240P1-RELATED"/>
    <property type="match status" value="1"/>
</dbReference>
<feature type="domain" description="Apple" evidence="3">
    <location>
        <begin position="954"/>
        <end position="1041"/>
    </location>
</feature>
<proteinExistence type="predicted"/>
<feature type="compositionally biased region" description="Basic and acidic residues" evidence="1">
    <location>
        <begin position="474"/>
        <end position="483"/>
    </location>
</feature>
<dbReference type="CDD" id="cd01099">
    <property type="entry name" value="PAN_AP_HGF"/>
    <property type="match status" value="4"/>
</dbReference>
<feature type="region of interest" description="Disordered" evidence="1">
    <location>
        <begin position="1058"/>
        <end position="1170"/>
    </location>
</feature>
<dbReference type="InterPro" id="IPR003609">
    <property type="entry name" value="Pan_app"/>
</dbReference>
<keyword evidence="5" id="KW-1185">Reference proteome</keyword>
<dbReference type="Pfam" id="PF00024">
    <property type="entry name" value="PAN_1"/>
    <property type="match status" value="4"/>
</dbReference>
<feature type="compositionally biased region" description="Basic and acidic residues" evidence="1">
    <location>
        <begin position="1116"/>
        <end position="1130"/>
    </location>
</feature>
<gene>
    <name evidence="4" type="ORF">KPH14_006185</name>
</gene>
<evidence type="ECO:0000313" key="5">
    <source>
        <dbReference type="Proteomes" id="UP001258017"/>
    </source>
</evidence>
<dbReference type="GO" id="GO:0009653">
    <property type="term" value="P:anatomical structure morphogenesis"/>
    <property type="evidence" value="ECO:0007669"/>
    <property type="project" value="TreeGrafter"/>
</dbReference>
<protein>
    <recommendedName>
        <fullName evidence="3">Apple domain-containing protein</fullName>
    </recommendedName>
</protein>
<reference evidence="4" key="1">
    <citation type="submission" date="2021-08" db="EMBL/GenBank/DDBJ databases">
        <authorList>
            <person name="Misof B."/>
            <person name="Oliver O."/>
            <person name="Podsiadlowski L."/>
            <person name="Donath A."/>
            <person name="Peters R."/>
            <person name="Mayer C."/>
            <person name="Rust J."/>
            <person name="Gunkel S."/>
            <person name="Lesny P."/>
            <person name="Martin S."/>
            <person name="Oeyen J.P."/>
            <person name="Petersen M."/>
            <person name="Panagiotis P."/>
            <person name="Wilbrandt J."/>
            <person name="Tanja T."/>
        </authorList>
    </citation>
    <scope>NUCLEOTIDE SEQUENCE</scope>
    <source>
        <strain evidence="4">GBR_01_08_01A</strain>
        <tissue evidence="4">Thorax + abdomen</tissue>
    </source>
</reference>
<dbReference type="SMART" id="SM00473">
    <property type="entry name" value="PAN_AP"/>
    <property type="match status" value="4"/>
</dbReference>
<feature type="compositionally biased region" description="Polar residues" evidence="1">
    <location>
        <begin position="1152"/>
        <end position="1170"/>
    </location>
</feature>
<evidence type="ECO:0000256" key="1">
    <source>
        <dbReference type="SAM" id="MobiDB-lite"/>
    </source>
</evidence>
<feature type="domain" description="Apple" evidence="3">
    <location>
        <begin position="39"/>
        <end position="117"/>
    </location>
</feature>
<dbReference type="InterPro" id="IPR052774">
    <property type="entry name" value="Celegans_DevNeuronal_Protein"/>
</dbReference>
<feature type="region of interest" description="Disordered" evidence="1">
    <location>
        <begin position="474"/>
        <end position="561"/>
    </location>
</feature>
<evidence type="ECO:0000313" key="4">
    <source>
        <dbReference type="EMBL" id="KAK2580442.1"/>
    </source>
</evidence>
<feature type="region of interest" description="Disordered" evidence="1">
    <location>
        <begin position="339"/>
        <end position="360"/>
    </location>
</feature>
<reference evidence="4" key="2">
    <citation type="journal article" date="2023" name="Commun. Biol.">
        <title>Intrasexual cuticular hydrocarbon dimorphism in a wasp sheds light on hydrocarbon biosynthesis genes in Hymenoptera.</title>
        <authorList>
            <person name="Moris V.C."/>
            <person name="Podsiadlowski L."/>
            <person name="Martin S."/>
            <person name="Oeyen J.P."/>
            <person name="Donath A."/>
            <person name="Petersen M."/>
            <person name="Wilbrandt J."/>
            <person name="Misof B."/>
            <person name="Liedtke D."/>
            <person name="Thamm M."/>
            <person name="Scheiner R."/>
            <person name="Schmitt T."/>
            <person name="Niehuis O."/>
        </authorList>
    </citation>
    <scope>NUCLEOTIDE SEQUENCE</scope>
    <source>
        <strain evidence="4">GBR_01_08_01A</strain>
    </source>
</reference>
<feature type="domain" description="Apple" evidence="3">
    <location>
        <begin position="839"/>
        <end position="926"/>
    </location>
</feature>
<comment type="caution">
    <text evidence="4">The sequence shown here is derived from an EMBL/GenBank/DDBJ whole genome shotgun (WGS) entry which is preliminary data.</text>
</comment>